<sequence>MNKIDKDQFLGQWRLNRSGITDKIQFEIKKKDNGELYGEIIQLNDNKYVQLFMEEGDQFVKNIKRSSNYEFTISERRIAAPLFSAYGQNTTDQFKATFDGEHKILLGKNGADGVYHKINLK</sequence>
<dbReference type="Proteomes" id="UP000257127">
    <property type="component" value="Unassembled WGS sequence"/>
</dbReference>
<keyword evidence="2" id="KW-1185">Reference proteome</keyword>
<evidence type="ECO:0000313" key="2">
    <source>
        <dbReference type="Proteomes" id="UP000257127"/>
    </source>
</evidence>
<organism evidence="1 2">
    <name type="scientific">Brumimicrobium aurantiacum</name>
    <dbReference type="NCBI Taxonomy" id="1737063"/>
    <lineage>
        <taxon>Bacteria</taxon>
        <taxon>Pseudomonadati</taxon>
        <taxon>Bacteroidota</taxon>
        <taxon>Flavobacteriia</taxon>
        <taxon>Flavobacteriales</taxon>
        <taxon>Crocinitomicaceae</taxon>
        <taxon>Brumimicrobium</taxon>
    </lineage>
</organism>
<evidence type="ECO:0008006" key="3">
    <source>
        <dbReference type="Google" id="ProtNLM"/>
    </source>
</evidence>
<proteinExistence type="predicted"/>
<reference evidence="1 2" key="1">
    <citation type="submission" date="2018-08" db="EMBL/GenBank/DDBJ databases">
        <title>The draft genome squence of Brumimicrobium sp. N62.</title>
        <authorList>
            <person name="Du Z.-J."/>
            <person name="Luo H.-R."/>
        </authorList>
    </citation>
    <scope>NUCLEOTIDE SEQUENCE [LARGE SCALE GENOMIC DNA]</scope>
    <source>
        <strain evidence="1 2">N62</strain>
    </source>
</reference>
<comment type="caution">
    <text evidence="1">The sequence shown here is derived from an EMBL/GenBank/DDBJ whole genome shotgun (WGS) entry which is preliminary data.</text>
</comment>
<gene>
    <name evidence="1" type="ORF">DXU93_07575</name>
</gene>
<dbReference type="EMBL" id="QURB01000003">
    <property type="protein sequence ID" value="RFC54834.1"/>
    <property type="molecule type" value="Genomic_DNA"/>
</dbReference>
<evidence type="ECO:0000313" key="1">
    <source>
        <dbReference type="EMBL" id="RFC54834.1"/>
    </source>
</evidence>
<protein>
    <recommendedName>
        <fullName evidence="3">Lipocalin-like domain-containing protein</fullName>
    </recommendedName>
</protein>
<dbReference type="AlphaFoldDB" id="A0A3E1EZ52"/>
<name>A0A3E1EZ52_9FLAO</name>
<accession>A0A3E1EZ52</accession>